<evidence type="ECO:0000313" key="2">
    <source>
        <dbReference type="Proteomes" id="UP000219453"/>
    </source>
</evidence>
<sequence length="55" mass="6219">MNCPRCSDPLRTYSFRGHQTNGCETCGFVGVAVNHESEPVEIESWQDALDRFKEA</sequence>
<dbReference type="AlphaFoldDB" id="A0A285N7J1"/>
<evidence type="ECO:0008006" key="3">
    <source>
        <dbReference type="Google" id="ProtNLM"/>
    </source>
</evidence>
<proteinExistence type="predicted"/>
<reference evidence="1 2" key="1">
    <citation type="submission" date="2017-09" db="EMBL/GenBank/DDBJ databases">
        <authorList>
            <person name="Ehlers B."/>
            <person name="Leendertz F.H."/>
        </authorList>
    </citation>
    <scope>NUCLEOTIDE SEQUENCE [LARGE SCALE GENOMIC DNA]</scope>
    <source>
        <strain evidence="1 2">DSM 27208</strain>
    </source>
</reference>
<dbReference type="RefSeq" id="WP_179747384.1">
    <property type="nucleotide sequence ID" value="NZ_OBEJ01000001.1"/>
</dbReference>
<organism evidence="1 2">
    <name type="scientific">Natronoarchaeum philippinense</name>
    <dbReference type="NCBI Taxonomy" id="558529"/>
    <lineage>
        <taxon>Archaea</taxon>
        <taxon>Methanobacteriati</taxon>
        <taxon>Methanobacteriota</taxon>
        <taxon>Stenosarchaea group</taxon>
        <taxon>Halobacteria</taxon>
        <taxon>Halobacteriales</taxon>
        <taxon>Natronoarchaeaceae</taxon>
    </lineage>
</organism>
<dbReference type="Proteomes" id="UP000219453">
    <property type="component" value="Unassembled WGS sequence"/>
</dbReference>
<keyword evidence="2" id="KW-1185">Reference proteome</keyword>
<protein>
    <recommendedName>
        <fullName evidence="3">Transcription factor zinc-finger</fullName>
    </recommendedName>
</protein>
<dbReference type="OrthoDB" id="331156at2157"/>
<dbReference type="EMBL" id="OBEJ01000001">
    <property type="protein sequence ID" value="SNZ04883.1"/>
    <property type="molecule type" value="Genomic_DNA"/>
</dbReference>
<gene>
    <name evidence="1" type="ORF">SAMN06269185_0710</name>
</gene>
<accession>A0A285N7J1</accession>
<evidence type="ECO:0000313" key="1">
    <source>
        <dbReference type="EMBL" id="SNZ04883.1"/>
    </source>
</evidence>
<name>A0A285N7J1_NATPI</name>